<evidence type="ECO:0000256" key="7">
    <source>
        <dbReference type="ARBA" id="ARBA00023180"/>
    </source>
</evidence>
<dbReference type="InterPro" id="IPR051223">
    <property type="entry name" value="Polycystin"/>
</dbReference>
<evidence type="ECO:0000259" key="13">
    <source>
        <dbReference type="PROSITE" id="PS51111"/>
    </source>
</evidence>
<dbReference type="Pfam" id="PF08016">
    <property type="entry name" value="PKD_channel"/>
    <property type="match status" value="1"/>
</dbReference>
<dbReference type="Pfam" id="PF01477">
    <property type="entry name" value="PLAT"/>
    <property type="match status" value="1"/>
</dbReference>
<protein>
    <submittedName>
        <fullName evidence="15">Polycystin family receptor for egg jelly-like</fullName>
    </submittedName>
</protein>
<organism evidence="14 15">
    <name type="scientific">Erinaceus europaeus</name>
    <name type="common">Western European hedgehog</name>
    <dbReference type="NCBI Taxonomy" id="9365"/>
    <lineage>
        <taxon>Eukaryota</taxon>
        <taxon>Metazoa</taxon>
        <taxon>Chordata</taxon>
        <taxon>Craniata</taxon>
        <taxon>Vertebrata</taxon>
        <taxon>Euteleostomi</taxon>
        <taxon>Mammalia</taxon>
        <taxon>Eutheria</taxon>
        <taxon>Laurasiatheria</taxon>
        <taxon>Eulipotyphla</taxon>
        <taxon>Erinaceidae</taxon>
        <taxon>Erinaceinae</taxon>
        <taxon>Erinaceus</taxon>
    </lineage>
</organism>
<evidence type="ECO:0000256" key="5">
    <source>
        <dbReference type="ARBA" id="ARBA00022989"/>
    </source>
</evidence>
<dbReference type="Gene3D" id="1.10.287.70">
    <property type="match status" value="1"/>
</dbReference>
<dbReference type="InterPro" id="IPR036392">
    <property type="entry name" value="PLAT/LH2_dom_sf"/>
</dbReference>
<dbReference type="PANTHER" id="PTHR10877:SF185">
    <property type="entry name" value="POLYCYSTIN FAMILY RECEPTOR FOR EGG JELLY"/>
    <property type="match status" value="1"/>
</dbReference>
<evidence type="ECO:0000256" key="1">
    <source>
        <dbReference type="ARBA" id="ARBA00004141"/>
    </source>
</evidence>
<feature type="transmembrane region" description="Helical" evidence="10">
    <location>
        <begin position="1912"/>
        <end position="1930"/>
    </location>
</feature>
<feature type="transmembrane region" description="Helical" evidence="10">
    <location>
        <begin position="1440"/>
        <end position="1462"/>
    </location>
</feature>
<evidence type="ECO:0000256" key="4">
    <source>
        <dbReference type="ARBA" id="ARBA00022729"/>
    </source>
</evidence>
<feature type="transmembrane region" description="Helical" evidence="10">
    <location>
        <begin position="1273"/>
        <end position="1294"/>
    </location>
</feature>
<feature type="transmembrane region" description="Helical" evidence="10">
    <location>
        <begin position="1829"/>
        <end position="1849"/>
    </location>
</feature>
<feature type="transmembrane region" description="Helical" evidence="10">
    <location>
        <begin position="1306"/>
        <end position="1333"/>
    </location>
</feature>
<dbReference type="InterPro" id="IPR002859">
    <property type="entry name" value="PKD/REJ-like"/>
</dbReference>
<feature type="chain" id="PRO_5045431222" evidence="11">
    <location>
        <begin position="16"/>
        <end position="2117"/>
    </location>
</feature>
<dbReference type="Pfam" id="PF02010">
    <property type="entry name" value="REJ"/>
    <property type="match status" value="1"/>
</dbReference>
<feature type="transmembrane region" description="Helical" evidence="10">
    <location>
        <begin position="2010"/>
        <end position="2036"/>
    </location>
</feature>
<feature type="domain" description="REJ" evidence="13">
    <location>
        <begin position="237"/>
        <end position="795"/>
    </location>
</feature>
<dbReference type="GeneID" id="103121378"/>
<dbReference type="InterPro" id="IPR001024">
    <property type="entry name" value="PLAT/LH2_dom"/>
</dbReference>
<comment type="subcellular location">
    <subcellularLocation>
        <location evidence="1">Membrane</location>
        <topology evidence="1">Multi-pass membrane protein</topology>
    </subcellularLocation>
</comment>
<dbReference type="Proteomes" id="UP001652624">
    <property type="component" value="Chromosome 4"/>
</dbReference>
<evidence type="ECO:0000256" key="8">
    <source>
        <dbReference type="PROSITE-ProRule" id="PRU00152"/>
    </source>
</evidence>
<feature type="domain" description="PLAT" evidence="12">
    <location>
        <begin position="1113"/>
        <end position="1230"/>
    </location>
</feature>
<evidence type="ECO:0000256" key="11">
    <source>
        <dbReference type="SAM" id="SignalP"/>
    </source>
</evidence>
<keyword evidence="6 10" id="KW-0472">Membrane</keyword>
<dbReference type="CDD" id="cd01752">
    <property type="entry name" value="PLAT_polycystin"/>
    <property type="match status" value="1"/>
</dbReference>
<evidence type="ECO:0000313" key="15">
    <source>
        <dbReference type="RefSeq" id="XP_060044763.1"/>
    </source>
</evidence>
<feature type="transmembrane region" description="Helical" evidence="10">
    <location>
        <begin position="1474"/>
        <end position="1496"/>
    </location>
</feature>
<dbReference type="InterPro" id="IPR014010">
    <property type="entry name" value="REJ_dom"/>
</dbReference>
<dbReference type="InterPro" id="IPR013122">
    <property type="entry name" value="PKD1_2_channel"/>
</dbReference>
<dbReference type="PROSITE" id="PS50095">
    <property type="entry name" value="PLAT"/>
    <property type="match status" value="1"/>
</dbReference>
<evidence type="ECO:0000256" key="10">
    <source>
        <dbReference type="SAM" id="Phobius"/>
    </source>
</evidence>
<sequence length="2117" mass="241517">MLWVLVLPLLGLGLALDHLSLILALSLAPRALGHRQSQYRKVKLKSVCASSLSCPVLPEPSFLHAHLLAQVPAKQRTQPMAGHLRLSHSLSRLPQTSGSRMRRPGRIQTASIKGTPVVQSTCHPGLVLFYPVDSDHDHSKKPSVSDQRKPPCAIKQVKIHGSTNLTPLKLTKETEPTIYGKIHSDCPNITKREYKGWYIYYLPYVRFVIGWKKYFRHSIFKNRYNTSNIYILKNFLPVILDESTSKDPEVDDPLEGLLFLWYCITNTNNYQGDKGMRKGLCCLQQMALRWISGTCSVLKVLSGTLEGGRVYIFRMEGEKSGRSTFNDKGIHVLRGSISIIYMSCIENCDNILIISERFSLFMNCSNCPESPHVYEWTILTQNGNEIPFDWKGLTTTGRNGDCLTIKAFALSNFLENQYYISVRLVTCTGTVDTLKYLFIINHAPRCGECKIYPTKGLALDTKFVVQCSDFQDKNRPLKYKVILLNSYDSGHRHTLRENTMGVSPYFGTQSTTSFFLPVGLLANHYSLKIYVQVYDSLGTFTQVTLASTVLPPTDHLSPETVLQKLHNLTMGPDSTLSDLLKKKDFLGAGYLIYIGASVLNSMRYNSSMQEDMAQLREHLVNQTFQLPLNTLEEITQVVAALAKLTQRVSAITEMSQGRSTERLSQANQALQEYRKRNKQFHSEQIDTVCTGIFRSLSNLLKLSAHHKAFEEPIYVLDSLADTVLASVMPENETKVLQSPGITMNVRKTGEWNAANVSVQGEHSHNDLYAKVNISSVPGLAENAPMSTTFIEFTEDPFSWIGNPENISTDVVGFRMSATTAKGEELEITQEIAEVYLTRKTVNSKVFNITMRPSTEYDVAGESSKTATGAFRFEVDCSEQKEVLLHIITEVTLLFRVSVYAGDKVSATNLVATYLVPRDIPPMANHSDSFDPNCTMKAAQVVCLSPSLLQVIAERLQSTDCVIAVVLQAPQFVQSPNDKLVRISVFRVQCLDMYGMQSEWNEHSCTVGEKTSWQRVHCVCKTKDTEQPKRPPMLSNLRRHSHYLAARDTSALNPIELNLEVKNIAGNPVTLYAILFIMITYIGLAFWALHRDKTDQFLRQHVIILPDNDPYDKTCYLLTVFTGSRCDSGTRANVFVQLLGTESTSDVHCLSHTHFPSLYRGSINTFLITTKNDLGDIHSIRVWHNNEGNSPSWYLSRIKVENLFSRKIWLFMCRQWLSIDTSLYRTFYASQPDQPVSRLDFFLIDVTYKMCKSHMWFSVFAAVIEKPFNRLQRLSCCLAVLLSSLLCNIMLLNFYPSEEKEPPQEEYIRPMMLGMGSVLITLPVQLIITALFIYSQRRPLVLLEDVAPQKHPSTTESSDNWALLLVKWHYQETCKTEKFPIKRTLTYPNSYDMDTNPPSTVKEVINTNTNANPDARAEKPTSQATSGHVQTKTRFVLPHSFVYLAWFLVFATCSISSFFIVLYGLTYDYKRSLKWLFASFSSFIQSIFLVQPAKIILLTGLHTVCRKYCESLSWVSSYQYTEILLENLNMEPWEKYKLHQHVVQLYETKMYKRPTEDEIKIFQRKRRVKKRAFLFLCYILTHFIFLALLLTLVAILRHKDTFHYNQFISDQFSVDLVTVTKLDDIYSWLDKVPLPLFHNDVKPTFLPDSSSKILGLPRMRQVRAKPGGKTCLPAKHFGKSRIAGEIHCHPQYGSDPEDTRNYSASWDTVASQAPEETDSGFTYKPTQRSWAYRSYGLSHTYGSGGYTFQFFPEEQQFNSTLRIKDLQSSHWLDEKTWAVILELTTFNADSSLFCSLSVIFEVSQVGVVNTSLSVHSFSLADFNRDTSSEIYLYVAILLFLLAYIIDEVYVISQERALYVRSVYNLVNFVFKSLFLVLAVLFIRKHALAMGVIQFYLSSPVAFLPFHAVSQVDHVLRIILGFLLFLTILKTLRYSRIFYDVRLAQRSIQTALPGICHMAFVVSVYFFVYMAFGYLVFGQHEWNYSHLIYSTQTIFSYCVSAFQNTEFSNNKVLGVLFLSSFMLVMICILINLFQAVILSSYEEMKQPVYEEPSEEAEAMAYLYHKLRTVLSSVCFHSETREEPEFFVDMVYGQPEKNNHRFLGLKTRNINGKKRVYLVI</sequence>
<evidence type="ECO:0000256" key="2">
    <source>
        <dbReference type="ARBA" id="ARBA00007200"/>
    </source>
</evidence>
<dbReference type="Pfam" id="PF20519">
    <property type="entry name" value="Polycystin_dom"/>
    <property type="match status" value="1"/>
</dbReference>
<evidence type="ECO:0000256" key="3">
    <source>
        <dbReference type="ARBA" id="ARBA00022692"/>
    </source>
</evidence>
<accession>A0ABM3X7G3</accession>
<keyword evidence="3 10" id="KW-0812">Transmembrane</keyword>
<dbReference type="SMART" id="SM00308">
    <property type="entry name" value="LH2"/>
    <property type="match status" value="1"/>
</dbReference>
<evidence type="ECO:0000256" key="9">
    <source>
        <dbReference type="SAM" id="MobiDB-lite"/>
    </source>
</evidence>
<feature type="transmembrane region" description="Helical" evidence="10">
    <location>
        <begin position="1571"/>
        <end position="1595"/>
    </location>
</feature>
<keyword evidence="7" id="KW-0325">Glycoprotein</keyword>
<feature type="transmembrane region" description="Helical" evidence="10">
    <location>
        <begin position="1068"/>
        <end position="1088"/>
    </location>
</feature>
<feature type="compositionally biased region" description="Polar residues" evidence="9">
    <location>
        <begin position="1700"/>
        <end position="1710"/>
    </location>
</feature>
<feature type="signal peptide" evidence="11">
    <location>
        <begin position="1"/>
        <end position="15"/>
    </location>
</feature>
<dbReference type="PANTHER" id="PTHR10877">
    <property type="entry name" value="POLYCYSTIN FAMILY MEMBER"/>
    <property type="match status" value="1"/>
</dbReference>
<feature type="transmembrane region" description="Helical" evidence="10">
    <location>
        <begin position="1861"/>
        <end position="1881"/>
    </location>
</feature>
<dbReference type="RefSeq" id="XP_060044763.1">
    <property type="nucleotide sequence ID" value="XM_060188780.1"/>
</dbReference>
<keyword evidence="5 10" id="KW-1133">Transmembrane helix</keyword>
<reference evidence="15" key="1">
    <citation type="submission" date="2025-08" db="UniProtKB">
        <authorList>
            <consortium name="RefSeq"/>
        </authorList>
    </citation>
    <scope>IDENTIFICATION</scope>
</reference>
<dbReference type="InterPro" id="IPR046791">
    <property type="entry name" value="Polycystin_dom"/>
</dbReference>
<gene>
    <name evidence="15" type="primary">LOC103121378</name>
</gene>
<evidence type="ECO:0000259" key="12">
    <source>
        <dbReference type="PROSITE" id="PS50095"/>
    </source>
</evidence>
<comment type="similarity">
    <text evidence="2">Belongs to the polycystin family.</text>
</comment>
<dbReference type="InterPro" id="IPR042060">
    <property type="entry name" value="PLAT_polycystin1"/>
</dbReference>
<keyword evidence="4 11" id="KW-0732">Signal</keyword>
<dbReference type="SUPFAM" id="SSF49723">
    <property type="entry name" value="Lipase/lipooxygenase domain (PLAT/LH2 domain)"/>
    <property type="match status" value="1"/>
</dbReference>
<proteinExistence type="inferred from homology"/>
<name>A0ABM3X7G3_ERIEU</name>
<keyword evidence="14" id="KW-1185">Reference proteome</keyword>
<evidence type="ECO:0000256" key="6">
    <source>
        <dbReference type="ARBA" id="ARBA00023136"/>
    </source>
</evidence>
<evidence type="ECO:0000313" key="14">
    <source>
        <dbReference type="Proteomes" id="UP001652624"/>
    </source>
</evidence>
<dbReference type="Gene3D" id="2.60.60.20">
    <property type="entry name" value="PLAT/LH2 domain"/>
    <property type="match status" value="1"/>
</dbReference>
<feature type="transmembrane region" description="Helical" evidence="10">
    <location>
        <begin position="1950"/>
        <end position="1975"/>
    </location>
</feature>
<comment type="caution">
    <text evidence="8">Lacks conserved residue(s) required for the propagation of feature annotation.</text>
</comment>
<feature type="region of interest" description="Disordered" evidence="9">
    <location>
        <begin position="1692"/>
        <end position="1718"/>
    </location>
</feature>
<dbReference type="PROSITE" id="PS51111">
    <property type="entry name" value="REJ"/>
    <property type="match status" value="1"/>
</dbReference>